<feature type="signal peptide" evidence="1">
    <location>
        <begin position="1"/>
        <end position="30"/>
    </location>
</feature>
<feature type="domain" description="LysM" evidence="2">
    <location>
        <begin position="163"/>
        <end position="207"/>
    </location>
</feature>
<evidence type="ECO:0000313" key="4">
    <source>
        <dbReference type="Proteomes" id="UP001236657"/>
    </source>
</evidence>
<organism evidence="3 4">
    <name type="scientific">Thiothrix lacustris</name>
    <dbReference type="NCBI Taxonomy" id="525917"/>
    <lineage>
        <taxon>Bacteria</taxon>
        <taxon>Pseudomonadati</taxon>
        <taxon>Pseudomonadota</taxon>
        <taxon>Gammaproteobacteria</taxon>
        <taxon>Thiotrichales</taxon>
        <taxon>Thiotrichaceae</taxon>
        <taxon>Thiothrix</taxon>
    </lineage>
</organism>
<evidence type="ECO:0000313" key="3">
    <source>
        <dbReference type="EMBL" id="WML92126.1"/>
    </source>
</evidence>
<dbReference type="Gene3D" id="3.10.350.10">
    <property type="entry name" value="LysM domain"/>
    <property type="match status" value="2"/>
</dbReference>
<feature type="chain" id="PRO_5045976876" evidence="1">
    <location>
        <begin position="31"/>
        <end position="208"/>
    </location>
</feature>
<dbReference type="InterPro" id="IPR018392">
    <property type="entry name" value="LysM"/>
</dbReference>
<keyword evidence="4" id="KW-1185">Reference proteome</keyword>
<accession>A0ABY9MTX9</accession>
<dbReference type="PROSITE" id="PS51782">
    <property type="entry name" value="LYSM"/>
    <property type="match status" value="2"/>
</dbReference>
<dbReference type="RefSeq" id="WP_308897179.1">
    <property type="nucleotide sequence ID" value="NZ_CP133218.1"/>
</dbReference>
<dbReference type="PANTHER" id="PTHR33734">
    <property type="entry name" value="LYSM DOMAIN-CONTAINING GPI-ANCHORED PROTEIN 2"/>
    <property type="match status" value="1"/>
</dbReference>
<sequence length="208" mass="22453">MFTDTFLIGWVRLGQSLLLVCAMASGVTLAAEDTYNCIPMAGSASSTDYSYFDQIGSNQLTASPAPTNTLNPPSTADNFYIVQKGDTLYAVMRKTGIPIKNLMVLNQLPPLNNLKAGQPLKLPDIANIAQPRKTPEISAAQPLRLPTEVTPTSTLGTSETTVDRYVVRVGDTLYAIARQTGVSIERLISLNQLPASNNINAGQQLRLR</sequence>
<name>A0ABY9MTX9_9GAMM</name>
<gene>
    <name evidence="3" type="ORF">RCF98_07225</name>
</gene>
<feature type="domain" description="LysM" evidence="2">
    <location>
        <begin position="78"/>
        <end position="122"/>
    </location>
</feature>
<dbReference type="SMART" id="SM00257">
    <property type="entry name" value="LysM"/>
    <property type="match status" value="2"/>
</dbReference>
<reference evidence="3 4" key="1">
    <citation type="submission" date="2023-08" db="EMBL/GenBank/DDBJ databases">
        <title>New molecular markers tilS and rpoB for phylogenetic and monitoring studies of the genus Thiothrix biodiversity.</title>
        <authorList>
            <person name="Ravin N.V."/>
            <person name="Smolyakov D."/>
            <person name="Markov N.D."/>
            <person name="Beletsky A.V."/>
            <person name="Mardanov A.V."/>
            <person name="Rudenko T.S."/>
            <person name="Grabovich M.Y."/>
        </authorList>
    </citation>
    <scope>NUCLEOTIDE SEQUENCE [LARGE SCALE GENOMIC DNA]</scope>
    <source>
        <strain evidence="3 4">MK1</strain>
    </source>
</reference>
<keyword evidence="1" id="KW-0732">Signal</keyword>
<evidence type="ECO:0000256" key="1">
    <source>
        <dbReference type="SAM" id="SignalP"/>
    </source>
</evidence>
<protein>
    <submittedName>
        <fullName evidence="3">LysM peptidoglycan-binding domain-containing protein</fullName>
    </submittedName>
</protein>
<proteinExistence type="predicted"/>
<dbReference type="Proteomes" id="UP001236657">
    <property type="component" value="Chromosome"/>
</dbReference>
<dbReference type="SUPFAM" id="SSF54106">
    <property type="entry name" value="LysM domain"/>
    <property type="match status" value="2"/>
</dbReference>
<dbReference type="EMBL" id="CP133218">
    <property type="protein sequence ID" value="WML92126.1"/>
    <property type="molecule type" value="Genomic_DNA"/>
</dbReference>
<dbReference type="PANTHER" id="PTHR33734:SF22">
    <property type="entry name" value="MEMBRANE-BOUND LYTIC MUREIN TRANSGLYCOSYLASE D"/>
    <property type="match status" value="1"/>
</dbReference>
<dbReference type="InterPro" id="IPR036779">
    <property type="entry name" value="LysM_dom_sf"/>
</dbReference>
<dbReference type="CDD" id="cd00118">
    <property type="entry name" value="LysM"/>
    <property type="match status" value="2"/>
</dbReference>
<dbReference type="Pfam" id="PF01476">
    <property type="entry name" value="LysM"/>
    <property type="match status" value="2"/>
</dbReference>
<evidence type="ECO:0000259" key="2">
    <source>
        <dbReference type="PROSITE" id="PS51782"/>
    </source>
</evidence>